<comment type="caution">
    <text evidence="2">The sequence shown here is derived from an EMBL/GenBank/DDBJ whole genome shotgun (WGS) entry which is preliminary data.</text>
</comment>
<dbReference type="OrthoDB" id="560381at2759"/>
<feature type="region of interest" description="Disordered" evidence="1">
    <location>
        <begin position="785"/>
        <end position="821"/>
    </location>
</feature>
<keyword evidence="3" id="KW-1185">Reference proteome</keyword>
<sequence>LLTPMAPDAIPPLLDWVITAAVRPVAVQCILERFFSPQALQCVRAAAELALNGGAAQGPLVLPSHLALAALSTPHPDCAAALGVVHYGGLRLGCCEQLLLAAAEAEAARAGARGTSSSSSQDGIFSPAAQHFLFQSYRWAVYTGHDSVLPCHLLWALSADPRVAYSWDRRDPLDPAVQPWQDWRPPLVGLMEAAVGLKLLERPAPLYEQLLGVLQYAISTAPIQGPPAASTSNPAAPSTSPAAPKVSQLHQALADRLTGACSRSDMEEVFRLVRSCRAVGLVLSRAQLHAIDQLVLCCADASAPQIGMLLCQDIIGAAALGYKSHAASTRTSLSRLYCTQQPPGTGCSALAHVDGPAAPSDPTVEVACQLAAALRFFGVDGARCTDLSWLRCEGPSQPLAQQVDELLLLSDTLEAVDARSISSSSQTLRSLLAGRAAMLLRALGGTNEPAPNAAIAAYIAATATTTAAELQLLPWPTDGVAPRWLKRLTLQQRVRLLAHLAHVSKAARASPSTPVIDTSALVTTAAAVNRGSASVHASLALQRQAAVALAAAGQPLAEGWLRQLASYGAVASKPASDALLAVLAALDLRSLYKAGDEAATGLEDASLAVLLAAGTARWGNLASLAALAATVYGSYTMAIDHRQQLAFLGVDPALPSSVVDRPAAGGAGEEAAGGGPTEQQQQAGGPDPLIMWSLLWGGAAPDARNIRGAGVLLRRMDEQLRSPATSGWPGSAGGRAAAADGATLAAAQLSAEVGAAVLSGSFIPSAYPWQCLQLLVGELARVAEGSGSGGGDGNGGGGSGGGGGGGTGSSSAAVGQQQQQQ</sequence>
<feature type="compositionally biased region" description="Gly residues" evidence="1">
    <location>
        <begin position="665"/>
        <end position="676"/>
    </location>
</feature>
<feature type="region of interest" description="Disordered" evidence="1">
    <location>
        <begin position="659"/>
        <end position="684"/>
    </location>
</feature>
<evidence type="ECO:0000313" key="2">
    <source>
        <dbReference type="EMBL" id="PNH07573.1"/>
    </source>
</evidence>
<dbReference type="EMBL" id="PGGS01000173">
    <property type="protein sequence ID" value="PNH07573.1"/>
    <property type="molecule type" value="Genomic_DNA"/>
</dbReference>
<dbReference type="AlphaFoldDB" id="A0A2J8A4Z2"/>
<proteinExistence type="predicted"/>
<protein>
    <submittedName>
        <fullName evidence="2">Uncharacterized protein</fullName>
    </submittedName>
</protein>
<feature type="compositionally biased region" description="Polar residues" evidence="1">
    <location>
        <begin position="812"/>
        <end position="821"/>
    </location>
</feature>
<feature type="compositionally biased region" description="Gly residues" evidence="1">
    <location>
        <begin position="786"/>
        <end position="808"/>
    </location>
</feature>
<evidence type="ECO:0000256" key="1">
    <source>
        <dbReference type="SAM" id="MobiDB-lite"/>
    </source>
</evidence>
<dbReference type="Gene3D" id="1.10.1780.10">
    <property type="entry name" value="Clp, N-terminal domain"/>
    <property type="match status" value="1"/>
</dbReference>
<organism evidence="2 3">
    <name type="scientific">Tetrabaena socialis</name>
    <dbReference type="NCBI Taxonomy" id="47790"/>
    <lineage>
        <taxon>Eukaryota</taxon>
        <taxon>Viridiplantae</taxon>
        <taxon>Chlorophyta</taxon>
        <taxon>core chlorophytes</taxon>
        <taxon>Chlorophyceae</taxon>
        <taxon>CS clade</taxon>
        <taxon>Chlamydomonadales</taxon>
        <taxon>Tetrabaenaceae</taxon>
        <taxon>Tetrabaena</taxon>
    </lineage>
</organism>
<reference evidence="2 3" key="1">
    <citation type="journal article" date="2017" name="Mol. Biol. Evol.">
        <title>The 4-celled Tetrabaena socialis nuclear genome reveals the essential components for genetic control of cell number at the origin of multicellularity in the volvocine lineage.</title>
        <authorList>
            <person name="Featherston J."/>
            <person name="Arakaki Y."/>
            <person name="Hanschen E.R."/>
            <person name="Ferris P.J."/>
            <person name="Michod R.E."/>
            <person name="Olson B.J.S.C."/>
            <person name="Nozaki H."/>
            <person name="Durand P.M."/>
        </authorList>
    </citation>
    <scope>NUCLEOTIDE SEQUENCE [LARGE SCALE GENOMIC DNA]</scope>
    <source>
        <strain evidence="2 3">NIES-571</strain>
    </source>
</reference>
<evidence type="ECO:0000313" key="3">
    <source>
        <dbReference type="Proteomes" id="UP000236333"/>
    </source>
</evidence>
<accession>A0A2J8A4Z2</accession>
<feature type="non-terminal residue" evidence="2">
    <location>
        <position position="1"/>
    </location>
</feature>
<gene>
    <name evidence="2" type="ORF">TSOC_005961</name>
</gene>
<dbReference type="Proteomes" id="UP000236333">
    <property type="component" value="Unassembled WGS sequence"/>
</dbReference>
<name>A0A2J8A4Z2_9CHLO</name>
<dbReference type="InterPro" id="IPR036628">
    <property type="entry name" value="Clp_N_dom_sf"/>
</dbReference>